<dbReference type="AlphaFoldDB" id="A0A2P2ITY3"/>
<dbReference type="EMBL" id="GGEC01004209">
    <property type="protein sequence ID" value="MBW84692.1"/>
    <property type="molecule type" value="Transcribed_RNA"/>
</dbReference>
<dbReference type="PANTHER" id="PTHR46328">
    <property type="entry name" value="FAR-RED IMPAIRED RESPONSIVE (FAR1) FAMILY PROTEIN-RELATED"/>
    <property type="match status" value="1"/>
</dbReference>
<proteinExistence type="predicted"/>
<sequence length="102" mass="11733">MTSLASKNIWIRRQQCPCGDWKCCVRCEGETEEASVASQLGKNEAVQSEAMVAPYVGMIFKTDDDPFEYYGNFARRNGFSIRKERSRLSPQLGIYKRDFVCY</sequence>
<reference evidence="1" key="1">
    <citation type="submission" date="2018-02" db="EMBL/GenBank/DDBJ databases">
        <title>Rhizophora mucronata_Transcriptome.</title>
        <authorList>
            <person name="Meera S.P."/>
            <person name="Sreeshan A."/>
            <person name="Augustine A."/>
        </authorList>
    </citation>
    <scope>NUCLEOTIDE SEQUENCE</scope>
    <source>
        <tissue evidence="1">Leaf</tissue>
    </source>
</reference>
<protein>
    <submittedName>
        <fullName evidence="1">Uncharacterized protein</fullName>
    </submittedName>
</protein>
<name>A0A2P2ITY3_RHIMU</name>
<accession>A0A2P2ITY3</accession>
<organism evidence="1">
    <name type="scientific">Rhizophora mucronata</name>
    <name type="common">Asiatic mangrove</name>
    <dbReference type="NCBI Taxonomy" id="61149"/>
    <lineage>
        <taxon>Eukaryota</taxon>
        <taxon>Viridiplantae</taxon>
        <taxon>Streptophyta</taxon>
        <taxon>Embryophyta</taxon>
        <taxon>Tracheophyta</taxon>
        <taxon>Spermatophyta</taxon>
        <taxon>Magnoliopsida</taxon>
        <taxon>eudicotyledons</taxon>
        <taxon>Gunneridae</taxon>
        <taxon>Pentapetalae</taxon>
        <taxon>rosids</taxon>
        <taxon>fabids</taxon>
        <taxon>Malpighiales</taxon>
        <taxon>Rhizophoraceae</taxon>
        <taxon>Rhizophora</taxon>
    </lineage>
</organism>
<dbReference type="PANTHER" id="PTHR46328:SF27">
    <property type="entry name" value="OS12G0287500 PROTEIN"/>
    <property type="match status" value="1"/>
</dbReference>
<evidence type="ECO:0000313" key="1">
    <source>
        <dbReference type="EMBL" id="MBW84692.1"/>
    </source>
</evidence>